<dbReference type="NCBIfam" id="NF011991">
    <property type="entry name" value="PRK15447.1"/>
    <property type="match status" value="1"/>
</dbReference>
<reference evidence="1 2" key="1">
    <citation type="submission" date="2019-02" db="EMBL/GenBank/DDBJ databases">
        <title>Siculibacillus lacustris gen. nov., sp. nov., a new rosette-forming bacterium isolated from a freshwater crater lake (Lake St. Ana, Romania).</title>
        <authorList>
            <person name="Felfoldi T."/>
            <person name="Marton Z."/>
            <person name="Szabo A."/>
            <person name="Mentes A."/>
            <person name="Boka K."/>
            <person name="Marialigeti K."/>
            <person name="Mathe I."/>
            <person name="Koncz M."/>
            <person name="Schumann P."/>
            <person name="Toth E."/>
        </authorList>
    </citation>
    <scope>NUCLEOTIDE SEQUENCE [LARGE SCALE GENOMIC DNA]</scope>
    <source>
        <strain evidence="1 2">SA-279</strain>
    </source>
</reference>
<accession>A0A4Q9VT60</accession>
<proteinExistence type="predicted"/>
<protein>
    <submittedName>
        <fullName evidence="1">U32 family peptidase</fullName>
    </submittedName>
</protein>
<dbReference type="EMBL" id="SJFN01000008">
    <property type="protein sequence ID" value="TBW39256.1"/>
    <property type="molecule type" value="Genomic_DNA"/>
</dbReference>
<comment type="caution">
    <text evidence="1">The sequence shown here is derived from an EMBL/GenBank/DDBJ whole genome shotgun (WGS) entry which is preliminary data.</text>
</comment>
<name>A0A4Q9VT60_9HYPH</name>
<dbReference type="InterPro" id="IPR001539">
    <property type="entry name" value="Peptidase_U32"/>
</dbReference>
<evidence type="ECO:0000313" key="1">
    <source>
        <dbReference type="EMBL" id="TBW39256.1"/>
    </source>
</evidence>
<dbReference type="Pfam" id="PF01136">
    <property type="entry name" value="Peptidase_U32"/>
    <property type="match status" value="1"/>
</dbReference>
<dbReference type="PANTHER" id="PTHR30217">
    <property type="entry name" value="PEPTIDASE U32 FAMILY"/>
    <property type="match status" value="1"/>
</dbReference>
<keyword evidence="2" id="KW-1185">Reference proteome</keyword>
<dbReference type="OrthoDB" id="8523349at2"/>
<sequence>MTVSETRPALVLGPLLFNWPVDKWADFLARIADEADVDRVHVGEVVCSKREPFYADRLPEVIERLQRGGKTVVVDTLALVTLKRERALVADLAGLDGVEIEINDFTPLASLPADRRFAVSPLVNVYDEGTLGWLAARGAWSVCLPPELPFASIATMAAAGTALGVETQIFAFGRLPLAISGRCYHARIQGLAKDSCRYVCAEDPDGLDVDTLDGEAFLAINGVQTLSQSCVAALDEAERLIAAGVGAFRLSPQDCDMVAVAAAFRARLAGTIDGTEARAAIVAAGLKPPLGVPMMSGSWPATAGAPRA</sequence>
<dbReference type="Proteomes" id="UP000292781">
    <property type="component" value="Unassembled WGS sequence"/>
</dbReference>
<gene>
    <name evidence="1" type="ORF">EYW49_07135</name>
</gene>
<dbReference type="AlphaFoldDB" id="A0A4Q9VT60"/>
<dbReference type="PANTHER" id="PTHR30217:SF11">
    <property type="entry name" value="UBIQUINONE BIOSYNTHESIS PROTEIN UBIV"/>
    <property type="match status" value="1"/>
</dbReference>
<dbReference type="InterPro" id="IPR051454">
    <property type="entry name" value="RNA/ubiquinone_mod_enzymes"/>
</dbReference>
<dbReference type="RefSeq" id="WP_131307648.1">
    <property type="nucleotide sequence ID" value="NZ_SJFN01000008.1"/>
</dbReference>
<evidence type="ECO:0000313" key="2">
    <source>
        <dbReference type="Proteomes" id="UP000292781"/>
    </source>
</evidence>
<organism evidence="1 2">
    <name type="scientific">Siculibacillus lacustris</name>
    <dbReference type="NCBI Taxonomy" id="1549641"/>
    <lineage>
        <taxon>Bacteria</taxon>
        <taxon>Pseudomonadati</taxon>
        <taxon>Pseudomonadota</taxon>
        <taxon>Alphaproteobacteria</taxon>
        <taxon>Hyphomicrobiales</taxon>
        <taxon>Ancalomicrobiaceae</taxon>
        <taxon>Siculibacillus</taxon>
    </lineage>
</organism>